<dbReference type="AlphaFoldDB" id="G0UJD8"/>
<organism evidence="2">
    <name type="scientific">Trypanosoma congolense (strain IL3000)</name>
    <dbReference type="NCBI Taxonomy" id="1068625"/>
    <lineage>
        <taxon>Eukaryota</taxon>
        <taxon>Discoba</taxon>
        <taxon>Euglenozoa</taxon>
        <taxon>Kinetoplastea</taxon>
        <taxon>Metakinetoplastina</taxon>
        <taxon>Trypanosomatida</taxon>
        <taxon>Trypanosomatidae</taxon>
        <taxon>Trypanosoma</taxon>
        <taxon>Nannomonas</taxon>
    </lineage>
</organism>
<dbReference type="VEuPathDB" id="TriTrypDB:TcIL3000_2_670"/>
<name>G0UJD8_TRYCI</name>
<proteinExistence type="predicted"/>
<feature type="compositionally biased region" description="Acidic residues" evidence="1">
    <location>
        <begin position="761"/>
        <end position="777"/>
    </location>
</feature>
<accession>G0UJD8</accession>
<feature type="compositionally biased region" description="Basic and acidic residues" evidence="1">
    <location>
        <begin position="34"/>
        <end position="44"/>
    </location>
</feature>
<gene>
    <name evidence="2" type="ORF">TCIL3000_2_670</name>
</gene>
<feature type="region of interest" description="Disordered" evidence="1">
    <location>
        <begin position="748"/>
        <end position="791"/>
    </location>
</feature>
<evidence type="ECO:0000256" key="1">
    <source>
        <dbReference type="SAM" id="MobiDB-lite"/>
    </source>
</evidence>
<feature type="compositionally biased region" description="Polar residues" evidence="1">
    <location>
        <begin position="45"/>
        <end position="61"/>
    </location>
</feature>
<feature type="region of interest" description="Disordered" evidence="1">
    <location>
        <begin position="34"/>
        <end position="61"/>
    </location>
</feature>
<evidence type="ECO:0000313" key="2">
    <source>
        <dbReference type="EMBL" id="CCC89491.1"/>
    </source>
</evidence>
<dbReference type="EMBL" id="HE575315">
    <property type="protein sequence ID" value="CCC89491.1"/>
    <property type="molecule type" value="Genomic_DNA"/>
</dbReference>
<reference evidence="2" key="1">
    <citation type="journal article" date="2012" name="Proc. Natl. Acad. Sci. U.S.A.">
        <title>Antigenic diversity is generated by distinct evolutionary mechanisms in African trypanosome species.</title>
        <authorList>
            <person name="Jackson A.P."/>
            <person name="Berry A."/>
            <person name="Aslett M."/>
            <person name="Allison H.C."/>
            <person name="Burton P."/>
            <person name="Vavrova-Anderson J."/>
            <person name="Brown R."/>
            <person name="Browne H."/>
            <person name="Corton N."/>
            <person name="Hauser H."/>
            <person name="Gamble J."/>
            <person name="Gilderthorp R."/>
            <person name="Marcello L."/>
            <person name="McQuillan J."/>
            <person name="Otto T.D."/>
            <person name="Quail M.A."/>
            <person name="Sanders M.J."/>
            <person name="van Tonder A."/>
            <person name="Ginger M.L."/>
            <person name="Field M.C."/>
            <person name="Barry J.D."/>
            <person name="Hertz-Fowler C."/>
            <person name="Berriman M."/>
        </authorList>
    </citation>
    <scope>NUCLEOTIDE SEQUENCE</scope>
    <source>
        <strain evidence="2">IL3000</strain>
    </source>
</reference>
<sequence>MCSRSNNELQLLYQELTQSFSAYGGFLSPSQAPKRVEPLEKSSFDDTSNEGASYVHQQPIGSSCDRAGTKRELARQLSSKQNFQKHIGTAGGGCENEKTCGATTARTRDSSNGYFQRLPKSTFVNERLRSILHRHNKRWDCIDAENMSGGACGFNDDGKQLTTMDWSSHGSNIVEDMDEPIPASSSSAYPFACWLCGTPCAMRPGWVDGPIFFDGKRSSSQFSLAALCKEDVATSPFISLLTLCGRCSMACSLPSLVAYEIVLQRAAATHVSAKRTPAFVSFLRGYKAFLESVSSSTRYNVDGHKYFNECPTATQLNILQQLIGLLESYVIGVKRTIFSEGSQSEEQLSTLHPEERHILEGELGLLQRHVQLIKTKSLIRDKHLRSYQMDSNSVADDSQFVRPTSFAPDISTVGAGWECATSSSVSIKQCEHGPRIPNEVSNTRVTLTIPTLQHHSPETEKVEQQQLGDVSVQKESRGSRILNQFIERAVAARAKRIYGHETILAATCSANNGILSTKDNAEPQGICDGAATPKEMDKVSALLCGEKKTEDILMQYFEGKIDKAPRLTLFPQMHEGSRKTNTVGTGAASECQKSSVPEKQHCNEVTREVAVAATTELPCAFNSLSGDAVDYFGMSREILIEMLRGETQQRLKVEKELRESYWKIATLEKATNHMSETILSHRIGSAVDHHLLSMIRYHRHIVQGCAEFTMQKSLLFADEMAILIRQAQNWLYSRPLQLHSQYLDSSSGTCVSDSEDKVVPDTEEEGVGEGSDTEEGCVAESEVSTVHSSRVDDGPVGLSGWGSLRTAPPTFPVSLRLRPLCSYKTNSNSQAYQMETNIQNI</sequence>
<protein>
    <submittedName>
        <fullName evidence="2">Uncharacterized protein</fullName>
    </submittedName>
</protein>